<proteinExistence type="predicted"/>
<evidence type="ECO:0000313" key="3">
    <source>
        <dbReference type="RefSeq" id="XP_008591293.1"/>
    </source>
</evidence>
<protein>
    <submittedName>
        <fullName evidence="3">T-cell leukemia/lymphoma protein 6</fullName>
    </submittedName>
</protein>
<name>A0ABM0SEK2_GALVR</name>
<keyword evidence="2" id="KW-1185">Reference proteome</keyword>
<sequence>MESIVTQRRLLDGHMGKTVGITDDVLQHDHKCSQLSPPAKCPEVDGLQEAGDRSAHLLSSQAFLSLISMYMNKTQQARKRARYPHRHMAAEKNPTSIT</sequence>
<dbReference type="Proteomes" id="UP000694923">
    <property type="component" value="Unplaced"/>
</dbReference>
<feature type="region of interest" description="Disordered" evidence="1">
    <location>
        <begin position="77"/>
        <end position="98"/>
    </location>
</feature>
<feature type="compositionally biased region" description="Basic residues" evidence="1">
    <location>
        <begin position="77"/>
        <end position="87"/>
    </location>
</feature>
<reference evidence="3" key="1">
    <citation type="submission" date="2025-08" db="UniProtKB">
        <authorList>
            <consortium name="RefSeq"/>
        </authorList>
    </citation>
    <scope>IDENTIFICATION</scope>
</reference>
<dbReference type="GeneID" id="103608672"/>
<evidence type="ECO:0000256" key="1">
    <source>
        <dbReference type="SAM" id="MobiDB-lite"/>
    </source>
</evidence>
<accession>A0ABM0SEK2</accession>
<evidence type="ECO:0000313" key="2">
    <source>
        <dbReference type="Proteomes" id="UP000694923"/>
    </source>
</evidence>
<dbReference type="RefSeq" id="XP_008591293.1">
    <property type="nucleotide sequence ID" value="XM_008593071.1"/>
</dbReference>
<organism evidence="2 3">
    <name type="scientific">Galeopterus variegatus</name>
    <name type="common">Malayan flying lemur</name>
    <name type="synonym">Cynocephalus variegatus</name>
    <dbReference type="NCBI Taxonomy" id="482537"/>
    <lineage>
        <taxon>Eukaryota</taxon>
        <taxon>Metazoa</taxon>
        <taxon>Chordata</taxon>
        <taxon>Craniata</taxon>
        <taxon>Vertebrata</taxon>
        <taxon>Euteleostomi</taxon>
        <taxon>Mammalia</taxon>
        <taxon>Eutheria</taxon>
        <taxon>Euarchontoglires</taxon>
        <taxon>Dermoptera</taxon>
        <taxon>Cynocephalidae</taxon>
        <taxon>Galeopterus</taxon>
    </lineage>
</organism>
<feature type="non-terminal residue" evidence="3">
    <location>
        <position position="98"/>
    </location>
</feature>
<gene>
    <name evidence="3" type="primary">LOC103608672</name>
</gene>